<dbReference type="Pfam" id="PF00255">
    <property type="entry name" value="GSHPx"/>
    <property type="match status" value="1"/>
</dbReference>
<proteinExistence type="inferred from homology"/>
<dbReference type="PRINTS" id="PR01011">
    <property type="entry name" value="GLUTPROXDASE"/>
</dbReference>
<evidence type="ECO:0000256" key="8">
    <source>
        <dbReference type="RuleBase" id="RU000499"/>
    </source>
</evidence>
<evidence type="ECO:0000256" key="5">
    <source>
        <dbReference type="ARBA" id="ARBA00023284"/>
    </source>
</evidence>
<dbReference type="InterPro" id="IPR013766">
    <property type="entry name" value="Thioredoxin_domain"/>
</dbReference>
<keyword evidence="11" id="KW-1185">Reference proteome</keyword>
<evidence type="ECO:0000259" key="9">
    <source>
        <dbReference type="PROSITE" id="PS51352"/>
    </source>
</evidence>
<dbReference type="PIRSF" id="PIRSF000303">
    <property type="entry name" value="Glutathion_perox"/>
    <property type="match status" value="1"/>
</dbReference>
<evidence type="ECO:0000256" key="2">
    <source>
        <dbReference type="ARBA" id="ARBA00022559"/>
    </source>
</evidence>
<feature type="active site" evidence="7">
    <location>
        <position position="38"/>
    </location>
</feature>
<comment type="caution">
    <text evidence="10">The sequence shown here is derived from an EMBL/GenBank/DDBJ whole genome shotgun (WGS) entry which is preliminary data.</text>
</comment>
<name>A0A0F4ZD04_9PEZI</name>
<evidence type="ECO:0000256" key="4">
    <source>
        <dbReference type="ARBA" id="ARBA00023002"/>
    </source>
</evidence>
<dbReference type="PANTHER" id="PTHR11592:SF78">
    <property type="entry name" value="GLUTATHIONE PEROXIDASE"/>
    <property type="match status" value="1"/>
</dbReference>
<dbReference type="PANTHER" id="PTHR11592">
    <property type="entry name" value="GLUTATHIONE PEROXIDASE"/>
    <property type="match status" value="1"/>
</dbReference>
<accession>A0A0F4ZD04</accession>
<dbReference type="InterPro" id="IPR029760">
    <property type="entry name" value="GPX_CS"/>
</dbReference>
<dbReference type="GO" id="GO:0045454">
    <property type="term" value="P:cell redox homeostasis"/>
    <property type="evidence" value="ECO:0007669"/>
    <property type="project" value="EnsemblFungi"/>
</dbReference>
<reference evidence="10 11" key="1">
    <citation type="submission" date="2015-03" db="EMBL/GenBank/DDBJ databases">
        <authorList>
            <person name="Radwan O."/>
            <person name="Al-Naeli F.A."/>
            <person name="Rendon G.A."/>
            <person name="Fields C."/>
        </authorList>
    </citation>
    <scope>NUCLEOTIDE SEQUENCE [LARGE SCALE GENOMIC DNA]</scope>
    <source>
        <strain evidence="10">CR-DP1</strain>
    </source>
</reference>
<sequence length="168" mass="18685">MGAETFYDFKPLDKKGNEFDLAQFKGKVVLIINTASKCGFTPQYAGLEKLYKALRAEHGDDVQFLGFPCNQFGSQEPGNDDEIQSFCQINYGVSFPILGKIEVNGDGQAPLYGWLKDQKAGLLGLRRIKWNFEKFLIGRDGNVAGRWASTTKPESLEQPIKDALSAKL</sequence>
<gene>
    <name evidence="10" type="ORF">TD95_000212</name>
</gene>
<dbReference type="FunFam" id="3.40.30.10:FF:000010">
    <property type="entry name" value="Glutathione peroxidase"/>
    <property type="match status" value="1"/>
</dbReference>
<dbReference type="PROSITE" id="PS00763">
    <property type="entry name" value="GLUTATHIONE_PEROXID_2"/>
    <property type="match status" value="1"/>
</dbReference>
<dbReference type="GO" id="GO:0008379">
    <property type="term" value="F:thioredoxin peroxidase activity"/>
    <property type="evidence" value="ECO:0007669"/>
    <property type="project" value="EnsemblFungi"/>
</dbReference>
<keyword evidence="2 8" id="KW-0575">Peroxidase</keyword>
<organism evidence="10 11">
    <name type="scientific">Thielaviopsis punctulata</name>
    <dbReference type="NCBI Taxonomy" id="72032"/>
    <lineage>
        <taxon>Eukaryota</taxon>
        <taxon>Fungi</taxon>
        <taxon>Dikarya</taxon>
        <taxon>Ascomycota</taxon>
        <taxon>Pezizomycotina</taxon>
        <taxon>Sordariomycetes</taxon>
        <taxon>Hypocreomycetidae</taxon>
        <taxon>Microascales</taxon>
        <taxon>Ceratocystidaceae</taxon>
        <taxon>Thielaviopsis</taxon>
    </lineage>
</organism>
<dbReference type="PROSITE" id="PS51355">
    <property type="entry name" value="GLUTATHIONE_PEROXID_3"/>
    <property type="match status" value="1"/>
</dbReference>
<dbReference type="AlphaFoldDB" id="A0A0F4ZD04"/>
<evidence type="ECO:0000256" key="6">
    <source>
        <dbReference type="ARBA" id="ARBA00049091"/>
    </source>
</evidence>
<comment type="catalytic activity">
    <reaction evidence="6">
        <text>a hydroperoxide + [thioredoxin]-dithiol = an alcohol + [thioredoxin]-disulfide + H2O</text>
        <dbReference type="Rhea" id="RHEA:62620"/>
        <dbReference type="Rhea" id="RHEA-COMP:10698"/>
        <dbReference type="Rhea" id="RHEA-COMP:10700"/>
        <dbReference type="ChEBI" id="CHEBI:15377"/>
        <dbReference type="ChEBI" id="CHEBI:29950"/>
        <dbReference type="ChEBI" id="CHEBI:30879"/>
        <dbReference type="ChEBI" id="CHEBI:35924"/>
        <dbReference type="ChEBI" id="CHEBI:50058"/>
        <dbReference type="EC" id="1.11.1.24"/>
    </reaction>
</comment>
<dbReference type="InterPro" id="IPR036249">
    <property type="entry name" value="Thioredoxin-like_sf"/>
</dbReference>
<dbReference type="Gene3D" id="3.40.30.10">
    <property type="entry name" value="Glutaredoxin"/>
    <property type="match status" value="1"/>
</dbReference>
<dbReference type="SUPFAM" id="SSF52833">
    <property type="entry name" value="Thioredoxin-like"/>
    <property type="match status" value="1"/>
</dbReference>
<dbReference type="Proteomes" id="UP000033483">
    <property type="component" value="Unassembled WGS sequence"/>
</dbReference>
<protein>
    <recommendedName>
        <fullName evidence="8">Glutathione peroxidase</fullName>
    </recommendedName>
</protein>
<dbReference type="InterPro" id="IPR000889">
    <property type="entry name" value="Glutathione_peroxidase"/>
</dbReference>
<evidence type="ECO:0000256" key="7">
    <source>
        <dbReference type="PIRSR" id="PIRSR000303-1"/>
    </source>
</evidence>
<dbReference type="OrthoDB" id="446890at2759"/>
<dbReference type="GO" id="GO:0042744">
    <property type="term" value="P:hydrogen peroxide catabolic process"/>
    <property type="evidence" value="ECO:0007669"/>
    <property type="project" value="EnsemblFungi"/>
</dbReference>
<dbReference type="InterPro" id="IPR029759">
    <property type="entry name" value="GPX_AS"/>
</dbReference>
<comment type="similarity">
    <text evidence="1 8">Belongs to the glutathione peroxidase family.</text>
</comment>
<keyword evidence="3" id="KW-0049">Antioxidant</keyword>
<dbReference type="GO" id="GO:0005739">
    <property type="term" value="C:mitochondrion"/>
    <property type="evidence" value="ECO:0007669"/>
    <property type="project" value="EnsemblFungi"/>
</dbReference>
<dbReference type="CDD" id="cd00340">
    <property type="entry name" value="GSH_Peroxidase"/>
    <property type="match status" value="1"/>
</dbReference>
<evidence type="ECO:0000256" key="1">
    <source>
        <dbReference type="ARBA" id="ARBA00006926"/>
    </source>
</evidence>
<evidence type="ECO:0000256" key="3">
    <source>
        <dbReference type="ARBA" id="ARBA00022862"/>
    </source>
</evidence>
<dbReference type="PROSITE" id="PS51352">
    <property type="entry name" value="THIOREDOXIN_2"/>
    <property type="match status" value="1"/>
</dbReference>
<keyword evidence="5" id="KW-0676">Redox-active center</keyword>
<dbReference type="GO" id="GO:0061692">
    <property type="term" value="P:cellular detoxification of hydrogen peroxide"/>
    <property type="evidence" value="ECO:0007669"/>
    <property type="project" value="EnsemblFungi"/>
</dbReference>
<dbReference type="EMBL" id="LAEV01001332">
    <property type="protein sequence ID" value="KKA28402.1"/>
    <property type="molecule type" value="Genomic_DNA"/>
</dbReference>
<keyword evidence="4 8" id="KW-0560">Oxidoreductase</keyword>
<evidence type="ECO:0000313" key="11">
    <source>
        <dbReference type="Proteomes" id="UP000033483"/>
    </source>
</evidence>
<dbReference type="PROSITE" id="PS00460">
    <property type="entry name" value="GLUTATHIONE_PEROXID_1"/>
    <property type="match status" value="1"/>
</dbReference>
<feature type="domain" description="Thioredoxin" evidence="9">
    <location>
        <begin position="1"/>
        <end position="165"/>
    </location>
</feature>
<dbReference type="GO" id="GO:0005829">
    <property type="term" value="C:cytosol"/>
    <property type="evidence" value="ECO:0007669"/>
    <property type="project" value="EnsemblFungi"/>
</dbReference>
<evidence type="ECO:0000313" key="10">
    <source>
        <dbReference type="EMBL" id="KKA28402.1"/>
    </source>
</evidence>